<evidence type="ECO:0000313" key="3">
    <source>
        <dbReference type="Proteomes" id="UP000249688"/>
    </source>
</evidence>
<dbReference type="Proteomes" id="UP000249688">
    <property type="component" value="Unassembled WGS sequence"/>
</dbReference>
<dbReference type="Gene3D" id="3.40.50.150">
    <property type="entry name" value="Vaccinia Virus protein VP39"/>
    <property type="match status" value="1"/>
</dbReference>
<name>A0A2W7HZH1_9PROT</name>
<evidence type="ECO:0000313" key="2">
    <source>
        <dbReference type="EMBL" id="PZW37861.1"/>
    </source>
</evidence>
<dbReference type="NCBIfam" id="TIGR01444">
    <property type="entry name" value="fkbM_fam"/>
    <property type="match status" value="1"/>
</dbReference>
<organism evidence="2 3">
    <name type="scientific">Humitalea rosea</name>
    <dbReference type="NCBI Taxonomy" id="990373"/>
    <lineage>
        <taxon>Bacteria</taxon>
        <taxon>Pseudomonadati</taxon>
        <taxon>Pseudomonadota</taxon>
        <taxon>Alphaproteobacteria</taxon>
        <taxon>Acetobacterales</taxon>
        <taxon>Roseomonadaceae</taxon>
        <taxon>Humitalea</taxon>
    </lineage>
</organism>
<reference evidence="2 3" key="1">
    <citation type="submission" date="2018-06" db="EMBL/GenBank/DDBJ databases">
        <title>Genomic Encyclopedia of Archaeal and Bacterial Type Strains, Phase II (KMG-II): from individual species to whole genera.</title>
        <authorList>
            <person name="Goeker M."/>
        </authorList>
    </citation>
    <scope>NUCLEOTIDE SEQUENCE [LARGE SCALE GENOMIC DNA]</scope>
    <source>
        <strain evidence="2 3">DSM 24525</strain>
    </source>
</reference>
<proteinExistence type="predicted"/>
<dbReference type="Pfam" id="PF05050">
    <property type="entry name" value="Methyltransf_21"/>
    <property type="match status" value="1"/>
</dbReference>
<dbReference type="InterPro" id="IPR029063">
    <property type="entry name" value="SAM-dependent_MTases_sf"/>
</dbReference>
<keyword evidence="2" id="KW-0489">Methyltransferase</keyword>
<keyword evidence="3" id="KW-1185">Reference proteome</keyword>
<dbReference type="RefSeq" id="WP_111400418.1">
    <property type="nucleotide sequence ID" value="NZ_QKYU01000039.1"/>
</dbReference>
<dbReference type="EMBL" id="QKYU01000039">
    <property type="protein sequence ID" value="PZW37861.1"/>
    <property type="molecule type" value="Genomic_DNA"/>
</dbReference>
<dbReference type="GO" id="GO:0008168">
    <property type="term" value="F:methyltransferase activity"/>
    <property type="evidence" value="ECO:0007669"/>
    <property type="project" value="UniProtKB-KW"/>
</dbReference>
<dbReference type="AlphaFoldDB" id="A0A2W7HZH1"/>
<dbReference type="OrthoDB" id="7348357at2"/>
<dbReference type="InterPro" id="IPR052514">
    <property type="entry name" value="SAM-dependent_MTase"/>
</dbReference>
<dbReference type="InterPro" id="IPR006342">
    <property type="entry name" value="FkbM_mtfrase"/>
</dbReference>
<accession>A0A2W7HZH1</accession>
<gene>
    <name evidence="2" type="ORF">C8P66_13912</name>
</gene>
<dbReference type="PANTHER" id="PTHR34203">
    <property type="entry name" value="METHYLTRANSFERASE, FKBM FAMILY PROTEIN"/>
    <property type="match status" value="1"/>
</dbReference>
<dbReference type="GO" id="GO:0032259">
    <property type="term" value="P:methylation"/>
    <property type="evidence" value="ECO:0007669"/>
    <property type="project" value="UniProtKB-KW"/>
</dbReference>
<comment type="caution">
    <text evidence="2">The sequence shown here is derived from an EMBL/GenBank/DDBJ whole genome shotgun (WGS) entry which is preliminary data.</text>
</comment>
<evidence type="ECO:0000259" key="1">
    <source>
        <dbReference type="Pfam" id="PF05050"/>
    </source>
</evidence>
<keyword evidence="2" id="KW-0808">Transferase</keyword>
<dbReference type="SUPFAM" id="SSF53335">
    <property type="entry name" value="S-adenosyl-L-methionine-dependent methyltransferases"/>
    <property type="match status" value="1"/>
</dbReference>
<protein>
    <submittedName>
        <fullName evidence="2">FkbM family methyltransferase</fullName>
    </submittedName>
</protein>
<feature type="domain" description="Methyltransferase FkbM" evidence="1">
    <location>
        <begin position="49"/>
        <end position="219"/>
    </location>
</feature>
<sequence>MRRDTADARVRAYRELLATITPAQAGEMYELLTTDLYTAALKPGDTALDGGANVGRHAIPMAQAVGPAGRVHAFEPSPAVLHILKNRLEQAEVAARVTVHEVALGAVDGTAMFSVFHGATGMSGLQRRDMDEALKAKVEIEDITVPIRPLDHIFPDTTAVRFIKLDLEGGEYHAMLGGRALIRRQRPLMVFENGRGHSAKDYNYTQEEFFDLFRALGYDLFDALGFPFTPGQWSMGSVPWQYIAIPEEAAAERAEVFGVIAARLRANGLRATDE</sequence>
<dbReference type="PANTHER" id="PTHR34203:SF15">
    <property type="entry name" value="SLL1173 PROTEIN"/>
    <property type="match status" value="1"/>
</dbReference>